<dbReference type="PROSITE" id="PS50157">
    <property type="entry name" value="ZINC_FINGER_C2H2_2"/>
    <property type="match status" value="1"/>
</dbReference>
<keyword evidence="1" id="KW-0479">Metal-binding</keyword>
<organism evidence="3 4">
    <name type="scientific">Stegodyphus mimosarum</name>
    <name type="common">African social velvet spider</name>
    <dbReference type="NCBI Taxonomy" id="407821"/>
    <lineage>
        <taxon>Eukaryota</taxon>
        <taxon>Metazoa</taxon>
        <taxon>Ecdysozoa</taxon>
        <taxon>Arthropoda</taxon>
        <taxon>Chelicerata</taxon>
        <taxon>Arachnida</taxon>
        <taxon>Araneae</taxon>
        <taxon>Araneomorphae</taxon>
        <taxon>Entelegynae</taxon>
        <taxon>Eresoidea</taxon>
        <taxon>Eresidae</taxon>
        <taxon>Stegodyphus</taxon>
    </lineage>
</organism>
<feature type="non-terminal residue" evidence="3">
    <location>
        <position position="56"/>
    </location>
</feature>
<dbReference type="AlphaFoldDB" id="A0A087TY95"/>
<dbReference type="EMBL" id="KK117293">
    <property type="protein sequence ID" value="KFM70084.1"/>
    <property type="molecule type" value="Genomic_DNA"/>
</dbReference>
<protein>
    <recommendedName>
        <fullName evidence="2">C2H2-type domain-containing protein</fullName>
    </recommendedName>
</protein>
<keyword evidence="4" id="KW-1185">Reference proteome</keyword>
<feature type="domain" description="C2H2-type" evidence="2">
    <location>
        <begin position="1"/>
        <end position="27"/>
    </location>
</feature>
<gene>
    <name evidence="3" type="ORF">X975_26885</name>
</gene>
<dbReference type="GO" id="GO:0008270">
    <property type="term" value="F:zinc ion binding"/>
    <property type="evidence" value="ECO:0007669"/>
    <property type="project" value="UniProtKB-KW"/>
</dbReference>
<evidence type="ECO:0000313" key="4">
    <source>
        <dbReference type="Proteomes" id="UP000054359"/>
    </source>
</evidence>
<dbReference type="SUPFAM" id="SSF57667">
    <property type="entry name" value="beta-beta-alpha zinc fingers"/>
    <property type="match status" value="1"/>
</dbReference>
<evidence type="ECO:0000313" key="3">
    <source>
        <dbReference type="EMBL" id="KFM70084.1"/>
    </source>
</evidence>
<proteinExistence type="predicted"/>
<reference evidence="3 4" key="1">
    <citation type="submission" date="2013-11" db="EMBL/GenBank/DDBJ databases">
        <title>Genome sequencing of Stegodyphus mimosarum.</title>
        <authorList>
            <person name="Bechsgaard J."/>
        </authorList>
    </citation>
    <scope>NUCLEOTIDE SEQUENCE [LARGE SCALE GENOMIC DNA]</scope>
</reference>
<keyword evidence="1" id="KW-0862">Zinc</keyword>
<dbReference type="Gene3D" id="3.30.160.60">
    <property type="entry name" value="Classic Zinc Finger"/>
    <property type="match status" value="1"/>
</dbReference>
<dbReference type="Proteomes" id="UP000054359">
    <property type="component" value="Unassembled WGS sequence"/>
</dbReference>
<keyword evidence="1" id="KW-0863">Zinc-finger</keyword>
<evidence type="ECO:0000256" key="1">
    <source>
        <dbReference type="PROSITE-ProRule" id="PRU00042"/>
    </source>
</evidence>
<name>A0A087TY95_STEMI</name>
<dbReference type="InterPro" id="IPR036236">
    <property type="entry name" value="Znf_C2H2_sf"/>
</dbReference>
<evidence type="ECO:0000259" key="2">
    <source>
        <dbReference type="PROSITE" id="PS50157"/>
    </source>
</evidence>
<accession>A0A087TY95</accession>
<sequence>MCEIYKKSFSQNSNLKDHKLIHTGEKSHLVIRVNELYVSSHRPETSCVKSLRSHLV</sequence>
<dbReference type="InterPro" id="IPR013087">
    <property type="entry name" value="Znf_C2H2_type"/>
</dbReference>